<protein>
    <submittedName>
        <fullName evidence="1">Uncharacterized protein</fullName>
    </submittedName>
</protein>
<name>A0A923N461_9BACT</name>
<accession>A0A923N461</accession>
<dbReference type="RefSeq" id="WP_187065398.1">
    <property type="nucleotide sequence ID" value="NZ_JACRVF010000001.1"/>
</dbReference>
<proteinExistence type="predicted"/>
<dbReference type="EMBL" id="JACRVF010000001">
    <property type="protein sequence ID" value="MBC5991392.1"/>
    <property type="molecule type" value="Genomic_DNA"/>
</dbReference>
<comment type="caution">
    <text evidence="1">The sequence shown here is derived from an EMBL/GenBank/DDBJ whole genome shotgun (WGS) entry which is preliminary data.</text>
</comment>
<reference evidence="1" key="1">
    <citation type="submission" date="2020-08" db="EMBL/GenBank/DDBJ databases">
        <title>Pontibacter sp. SD6 16S ribosomal RNA gene Genome sequencing and assembly.</title>
        <authorList>
            <person name="Kang M."/>
        </authorList>
    </citation>
    <scope>NUCLEOTIDE SEQUENCE</scope>
    <source>
        <strain evidence="1">SD6</strain>
    </source>
</reference>
<organism evidence="1 2">
    <name type="scientific">Pontibacter cellulosilyticus</name>
    <dbReference type="NCBI Taxonomy" id="1720253"/>
    <lineage>
        <taxon>Bacteria</taxon>
        <taxon>Pseudomonadati</taxon>
        <taxon>Bacteroidota</taxon>
        <taxon>Cytophagia</taxon>
        <taxon>Cytophagales</taxon>
        <taxon>Hymenobacteraceae</taxon>
        <taxon>Pontibacter</taxon>
    </lineage>
</organism>
<sequence length="51" mass="5950">MKKKQKNTLPLFLIGTTLLLAGAVAYLYMSTHLEEEDVDFDLYDEDSEIYY</sequence>
<dbReference type="Proteomes" id="UP000603640">
    <property type="component" value="Unassembled WGS sequence"/>
</dbReference>
<keyword evidence="2" id="KW-1185">Reference proteome</keyword>
<gene>
    <name evidence="1" type="ORF">H8S84_00925</name>
</gene>
<dbReference type="AlphaFoldDB" id="A0A923N461"/>
<evidence type="ECO:0000313" key="2">
    <source>
        <dbReference type="Proteomes" id="UP000603640"/>
    </source>
</evidence>
<evidence type="ECO:0000313" key="1">
    <source>
        <dbReference type="EMBL" id="MBC5991392.1"/>
    </source>
</evidence>